<dbReference type="HOGENOM" id="CLU_1470789_0_0_1"/>
<proteinExistence type="predicted"/>
<feature type="region of interest" description="Disordered" evidence="2">
    <location>
        <begin position="149"/>
        <end position="184"/>
    </location>
</feature>
<sequence>MMTKVYYYCFIIFLLFISMITLSNGAKDMESNEPSNLNFYELTESLKESPACTICEYFVNEVEVLLSSNTSLSKINQTLEQDCGLFPSFVETCLEVVIKYTTLMIKYIEQKETAIYICDNQFNLCDSGSQSDSTDYDSSNSFTGSYNSGSSISFSSDSSNPSSGSGSITGSMTGSGSGSAGPFY</sequence>
<dbReference type="VEuPathDB" id="AmoebaDB:DDB_G0286653"/>
<keyword evidence="3" id="KW-0732">Signal</keyword>
<dbReference type="InterPro" id="IPR011001">
    <property type="entry name" value="Saposin-like"/>
</dbReference>
<dbReference type="KEGG" id="ddi:DDB_G0286653"/>
<dbReference type="SMR" id="Q54LG1"/>
<dbReference type="Proteomes" id="UP000002195">
    <property type="component" value="Unassembled WGS sequence"/>
</dbReference>
<evidence type="ECO:0000259" key="4">
    <source>
        <dbReference type="PROSITE" id="PS50015"/>
    </source>
</evidence>
<dbReference type="SMART" id="SM00741">
    <property type="entry name" value="SapB"/>
    <property type="match status" value="1"/>
</dbReference>
<evidence type="ECO:0000256" key="2">
    <source>
        <dbReference type="SAM" id="MobiDB-lite"/>
    </source>
</evidence>
<feature type="domain" description="Saposin B-type" evidence="4">
    <location>
        <begin position="48"/>
        <end position="129"/>
    </location>
</feature>
<feature type="signal peptide" evidence="3">
    <location>
        <begin position="1"/>
        <end position="25"/>
    </location>
</feature>
<dbReference type="PROSITE" id="PS50015">
    <property type="entry name" value="SAP_B"/>
    <property type="match status" value="1"/>
</dbReference>
<keyword evidence="1" id="KW-1015">Disulfide bond</keyword>
<dbReference type="PaxDb" id="44689-DDB0187075"/>
<feature type="chain" id="PRO_5004249153" description="Saposin B-type domain-containing protein" evidence="3">
    <location>
        <begin position="26"/>
        <end position="184"/>
    </location>
</feature>
<dbReference type="Pfam" id="PF05184">
    <property type="entry name" value="SapB_1"/>
    <property type="match status" value="1"/>
</dbReference>
<comment type="caution">
    <text evidence="5">The sequence shown here is derived from an EMBL/GenBank/DDBJ whole genome shotgun (WGS) entry which is preliminary data.</text>
</comment>
<dbReference type="InterPro" id="IPR051428">
    <property type="entry name" value="Sphingo_Act-Surfact_Prot"/>
</dbReference>
<dbReference type="GO" id="GO:0006629">
    <property type="term" value="P:lipid metabolic process"/>
    <property type="evidence" value="ECO:0007669"/>
    <property type="project" value="InterPro"/>
</dbReference>
<organism evidence="5 6">
    <name type="scientific">Dictyostelium discoideum</name>
    <name type="common">Social amoeba</name>
    <dbReference type="NCBI Taxonomy" id="44689"/>
    <lineage>
        <taxon>Eukaryota</taxon>
        <taxon>Amoebozoa</taxon>
        <taxon>Evosea</taxon>
        <taxon>Eumycetozoa</taxon>
        <taxon>Dictyostelia</taxon>
        <taxon>Dictyosteliales</taxon>
        <taxon>Dictyosteliaceae</taxon>
        <taxon>Dictyostelium</taxon>
    </lineage>
</organism>
<evidence type="ECO:0000256" key="1">
    <source>
        <dbReference type="ARBA" id="ARBA00023157"/>
    </source>
</evidence>
<feature type="compositionally biased region" description="Gly residues" evidence="2">
    <location>
        <begin position="173"/>
        <end position="184"/>
    </location>
</feature>
<dbReference type="EMBL" id="AAFI02000089">
    <property type="protein sequence ID" value="EAL64082.1"/>
    <property type="molecule type" value="Genomic_DNA"/>
</dbReference>
<protein>
    <recommendedName>
        <fullName evidence="4">Saposin B-type domain-containing protein</fullName>
    </recommendedName>
</protein>
<evidence type="ECO:0000256" key="3">
    <source>
        <dbReference type="SAM" id="SignalP"/>
    </source>
</evidence>
<gene>
    <name evidence="5" type="ORF">DDB_G0286653</name>
</gene>
<dbReference type="SUPFAM" id="SSF47862">
    <property type="entry name" value="Saposin"/>
    <property type="match status" value="1"/>
</dbReference>
<dbReference type="GeneID" id="8625740"/>
<name>Q54LG1_DICDI</name>
<dbReference type="PANTHER" id="PTHR11480">
    <property type="entry name" value="SAPOSIN-RELATED"/>
    <property type="match status" value="1"/>
</dbReference>
<evidence type="ECO:0000313" key="5">
    <source>
        <dbReference type="EMBL" id="EAL64082.1"/>
    </source>
</evidence>
<dbReference type="RefSeq" id="XP_637600.1">
    <property type="nucleotide sequence ID" value="XM_632508.1"/>
</dbReference>
<keyword evidence="6" id="KW-1185">Reference proteome</keyword>
<accession>Q54LG1</accession>
<dbReference type="InterPro" id="IPR008139">
    <property type="entry name" value="SaposinB_dom"/>
</dbReference>
<evidence type="ECO:0000313" key="6">
    <source>
        <dbReference type="Proteomes" id="UP000002195"/>
    </source>
</evidence>
<dbReference type="dictyBase" id="DDB_G0286653">
    <property type="gene designation" value="aplO"/>
</dbReference>
<dbReference type="PANTHER" id="PTHR11480:SF91">
    <property type="entry name" value="SAPOSIN B-TYPE DOMAIN-CONTAINING PROTEIN"/>
    <property type="match status" value="1"/>
</dbReference>
<reference evidence="5 6" key="1">
    <citation type="journal article" date="2005" name="Nature">
        <title>The genome of the social amoeba Dictyostelium discoideum.</title>
        <authorList>
            <consortium name="The Dictyostelium discoideum Sequencing Consortium"/>
            <person name="Eichinger L."/>
            <person name="Pachebat J.A."/>
            <person name="Glockner G."/>
            <person name="Rajandream M.A."/>
            <person name="Sucgang R."/>
            <person name="Berriman M."/>
            <person name="Song J."/>
            <person name="Olsen R."/>
            <person name="Szafranski K."/>
            <person name="Xu Q."/>
            <person name="Tunggal B."/>
            <person name="Kummerfeld S."/>
            <person name="Madera M."/>
            <person name="Konfortov B.A."/>
            <person name="Rivero F."/>
            <person name="Bankier A.T."/>
            <person name="Lehmann R."/>
            <person name="Hamlin N."/>
            <person name="Davies R."/>
            <person name="Gaudet P."/>
            <person name="Fey P."/>
            <person name="Pilcher K."/>
            <person name="Chen G."/>
            <person name="Saunders D."/>
            <person name="Sodergren E."/>
            <person name="Davis P."/>
            <person name="Kerhornou A."/>
            <person name="Nie X."/>
            <person name="Hall N."/>
            <person name="Anjard C."/>
            <person name="Hemphill L."/>
            <person name="Bason N."/>
            <person name="Farbrother P."/>
            <person name="Desany B."/>
            <person name="Just E."/>
            <person name="Morio T."/>
            <person name="Rost R."/>
            <person name="Churcher C."/>
            <person name="Cooper J."/>
            <person name="Haydock S."/>
            <person name="van Driessche N."/>
            <person name="Cronin A."/>
            <person name="Goodhead I."/>
            <person name="Muzny D."/>
            <person name="Mourier T."/>
            <person name="Pain A."/>
            <person name="Lu M."/>
            <person name="Harper D."/>
            <person name="Lindsay R."/>
            <person name="Hauser H."/>
            <person name="James K."/>
            <person name="Quiles M."/>
            <person name="Madan Babu M."/>
            <person name="Saito T."/>
            <person name="Buchrieser C."/>
            <person name="Wardroper A."/>
            <person name="Felder M."/>
            <person name="Thangavelu M."/>
            <person name="Johnson D."/>
            <person name="Knights A."/>
            <person name="Loulseged H."/>
            <person name="Mungall K."/>
            <person name="Oliver K."/>
            <person name="Price C."/>
            <person name="Quail M.A."/>
            <person name="Urushihara H."/>
            <person name="Hernandez J."/>
            <person name="Rabbinowitsch E."/>
            <person name="Steffen D."/>
            <person name="Sanders M."/>
            <person name="Ma J."/>
            <person name="Kohara Y."/>
            <person name="Sharp S."/>
            <person name="Simmonds M."/>
            <person name="Spiegler S."/>
            <person name="Tivey A."/>
            <person name="Sugano S."/>
            <person name="White B."/>
            <person name="Walker D."/>
            <person name="Woodward J."/>
            <person name="Winckler T."/>
            <person name="Tanaka Y."/>
            <person name="Shaulsky G."/>
            <person name="Schleicher M."/>
            <person name="Weinstock G."/>
            <person name="Rosenthal A."/>
            <person name="Cox E.C."/>
            <person name="Chisholm R.L."/>
            <person name="Gibbs R."/>
            <person name="Loomis W.F."/>
            <person name="Platzer M."/>
            <person name="Kay R.R."/>
            <person name="Williams J."/>
            <person name="Dear P.H."/>
            <person name="Noegel A.A."/>
            <person name="Barrell B."/>
            <person name="Kuspa A."/>
        </authorList>
    </citation>
    <scope>NUCLEOTIDE SEQUENCE [LARGE SCALE GENOMIC DNA]</scope>
    <source>
        <strain evidence="5 6">AX4</strain>
    </source>
</reference>
<feature type="compositionally biased region" description="Low complexity" evidence="2">
    <location>
        <begin position="149"/>
        <end position="172"/>
    </location>
</feature>
<dbReference type="AlphaFoldDB" id="Q54LG1"/>
<dbReference type="PhylomeDB" id="Q54LG1"/>
<dbReference type="InterPro" id="IPR007856">
    <property type="entry name" value="SapB_1"/>
</dbReference>
<dbReference type="Gene3D" id="1.10.225.10">
    <property type="entry name" value="Saposin-like"/>
    <property type="match status" value="1"/>
</dbReference>
<dbReference type="InParanoid" id="Q54LG1"/>